<proteinExistence type="predicted"/>
<gene>
    <name evidence="3" type="ORF">TSPGSL018_22333</name>
</gene>
<organism evidence="3">
    <name type="scientific">Tetraselmis sp. GSL018</name>
    <dbReference type="NCBI Taxonomy" id="582737"/>
    <lineage>
        <taxon>Eukaryota</taxon>
        <taxon>Viridiplantae</taxon>
        <taxon>Chlorophyta</taxon>
        <taxon>core chlorophytes</taxon>
        <taxon>Chlorodendrophyceae</taxon>
        <taxon>Chlorodendrales</taxon>
        <taxon>Chlorodendraceae</taxon>
        <taxon>Tetraselmis</taxon>
    </lineage>
</organism>
<name>A0A061QWE6_9CHLO</name>
<accession>A0A061QWE6</accession>
<feature type="region of interest" description="Disordered" evidence="1">
    <location>
        <begin position="350"/>
        <end position="371"/>
    </location>
</feature>
<protein>
    <submittedName>
        <fullName evidence="3">Uncharacterized protein</fullName>
    </submittedName>
</protein>
<evidence type="ECO:0000256" key="1">
    <source>
        <dbReference type="SAM" id="MobiDB-lite"/>
    </source>
</evidence>
<keyword evidence="2" id="KW-0732">Signal</keyword>
<feature type="signal peptide" evidence="2">
    <location>
        <begin position="1"/>
        <end position="28"/>
    </location>
</feature>
<dbReference type="EMBL" id="GBEZ01024186">
    <property type="protein sequence ID" value="JAC62775.1"/>
    <property type="molecule type" value="Transcribed_RNA"/>
</dbReference>
<evidence type="ECO:0000256" key="2">
    <source>
        <dbReference type="SAM" id="SignalP"/>
    </source>
</evidence>
<feature type="chain" id="PRO_5001610217" evidence="2">
    <location>
        <begin position="29"/>
        <end position="600"/>
    </location>
</feature>
<dbReference type="AlphaFoldDB" id="A0A061QWE6"/>
<evidence type="ECO:0000313" key="3">
    <source>
        <dbReference type="EMBL" id="JAC62775.1"/>
    </source>
</evidence>
<feature type="non-terminal residue" evidence="3">
    <location>
        <position position="600"/>
    </location>
</feature>
<sequence length="600" mass="67303">MCESQSSCSSTSLVLLGLCFLFLQAVLSSSSPTSLGSTVLEYYAAALNTTKCVRRERQALPERKDSGKVKGQLRETLQVVISYCDQPLLQLEKLTCSGWPKQSIRFYVYTCCGHDESSDTNSSELAVFRKLPNLQGCLTVRCAGETNFDKLMVRHVIDTYKQLFGHTLFVPPKLLLEKPGSDADLSIPDLVDIAAKSAAVFKAFQQDRKPLLLSSLVHICHLIQRYACIEACTSNGLHALSKWLSTPANENALMVTSERIRSLPLHEYRWIRDWMKREDPKIIEDIWGFLWGCRQWFGPGGSLSCSGKDDSFLSGSIRASPYALEGLTDEDLQPQQLRVLPQECVQREVEEAEAPLEEESSSAEHAAGGRKLLGPSKRSMLGIVVVLCRESLSIFSKLECSRVNPEAGLHVYSKCGMARDEVLEALGSRSDCLKSFQAADHTLETELSWPKHHLEYIHHIITRYATLESTTLFMRPGMVESAADLQAIVRDAVYNQWAFKSYGLPKMLLDLNSFPQGGSHDVWWSEICALYRRYHCLDVCAPDLLRAKFGLAPVVFNAVSLFAAAADRIRSLPVSEYRWWHEYVSAPAYHEGVKRRYVIG</sequence>
<reference evidence="3" key="1">
    <citation type="submission" date="2014-05" db="EMBL/GenBank/DDBJ databases">
        <title>The transcriptome of the halophilic microalga Tetraselmis sp. GSL018 isolated from the Great Salt Lake, Utah.</title>
        <authorList>
            <person name="Jinkerson R.E."/>
            <person name="D'Adamo S."/>
            <person name="Posewitz M.C."/>
        </authorList>
    </citation>
    <scope>NUCLEOTIDE SEQUENCE</scope>
    <source>
        <strain evidence="3">GSL018</strain>
    </source>
</reference>
<feature type="compositionally biased region" description="Acidic residues" evidence="1">
    <location>
        <begin position="350"/>
        <end position="361"/>
    </location>
</feature>